<reference evidence="11 12" key="1">
    <citation type="journal article" date="2011" name="Proc. Natl. Acad. Sci. U.S.A.">
        <title>Evolutionary erosion of yeast sex chromosomes by mating-type switching accidents.</title>
        <authorList>
            <person name="Gordon J.L."/>
            <person name="Armisen D."/>
            <person name="Proux-Wera E."/>
            <person name="Oheigeartaigh S.S."/>
            <person name="Byrne K.P."/>
            <person name="Wolfe K.H."/>
        </authorList>
    </citation>
    <scope>NUCLEOTIDE SEQUENCE [LARGE SCALE GENOMIC DNA]</scope>
    <source>
        <strain evidence="12">ATCC 76901 / BCRC 22586 / CBS 4309 / NBRC 1992 / NRRL Y-12630</strain>
    </source>
</reference>
<dbReference type="FunCoup" id="G0VIS5">
    <property type="interactions" value="407"/>
</dbReference>
<dbReference type="eggNOG" id="KOG2341">
    <property type="taxonomic scope" value="Eukaryota"/>
</dbReference>
<dbReference type="GO" id="GO:0006367">
    <property type="term" value="P:transcription initiation at RNA polymerase II promoter"/>
    <property type="evidence" value="ECO:0007669"/>
    <property type="project" value="TreeGrafter"/>
</dbReference>
<evidence type="ECO:0000259" key="10">
    <source>
        <dbReference type="Pfam" id="PF05236"/>
    </source>
</evidence>
<proteinExistence type="inferred from homology"/>
<dbReference type="HOGENOM" id="CLU_036634_0_0_1"/>
<feature type="region of interest" description="Disordered" evidence="9">
    <location>
        <begin position="1"/>
        <end position="89"/>
    </location>
</feature>
<comment type="similarity">
    <text evidence="2">Belongs to the TAF4 family.</text>
</comment>
<sequence length="336" mass="37498">MASSPKRKQENDQSETNSKKVKTSNEGTNSNVPGGFSDLALPRSSTDLSSKSTVPLALPISKMSKQSKTAGNASTTNVSQQQKQSDPNKMQDVLFSAGVDIREEEALLNSSIIASKNKINTMDVRIPSHPPFLHPDQVARFMQRVAKEQQRRTRQDFSKYPELLSMMSTACETYMRDILTNALVISRHRRRAIKLNAGRRSEISMILRNIALKEKKDEEKRVKKRIALGLEKEDLENKIDSEETLHRASNVTAGLRAGSKKQYGWLTSSVSKPTNTSVKSAGKVASDIAARGETGLKFREAREEPGIVMRDLLYALENRRNGVHNVISKGYARIRD</sequence>
<evidence type="ECO:0000256" key="4">
    <source>
        <dbReference type="ARBA" id="ARBA00023015"/>
    </source>
</evidence>
<dbReference type="GeneID" id="96905081"/>
<keyword evidence="5" id="KW-0804">Transcription</keyword>
<evidence type="ECO:0000256" key="7">
    <source>
        <dbReference type="ARBA" id="ARBA00025346"/>
    </source>
</evidence>
<evidence type="ECO:0000256" key="6">
    <source>
        <dbReference type="ARBA" id="ARBA00023242"/>
    </source>
</evidence>
<evidence type="ECO:0000313" key="12">
    <source>
        <dbReference type="Proteomes" id="UP000001640"/>
    </source>
</evidence>
<name>G0VIS5_NAUCA</name>
<feature type="domain" description="Transcription initiation factor TFIID component TAF4 C-terminal" evidence="10">
    <location>
        <begin position="90"/>
        <end position="331"/>
    </location>
</feature>
<evidence type="ECO:0000313" key="11">
    <source>
        <dbReference type="EMBL" id="CCC71402.1"/>
    </source>
</evidence>
<dbReference type="KEGG" id="ncs:NCAS_0H00920"/>
<dbReference type="PANTHER" id="PTHR15138">
    <property type="entry name" value="TRANSCRIPTION INITIATION FACTOR TFIID SUBUNIT 4"/>
    <property type="match status" value="1"/>
</dbReference>
<evidence type="ECO:0000256" key="9">
    <source>
        <dbReference type="SAM" id="MobiDB-lite"/>
    </source>
</evidence>
<keyword evidence="4" id="KW-0805">Transcription regulation</keyword>
<dbReference type="GO" id="GO:0045944">
    <property type="term" value="P:positive regulation of transcription by RNA polymerase II"/>
    <property type="evidence" value="ECO:0007669"/>
    <property type="project" value="EnsemblFungi"/>
</dbReference>
<evidence type="ECO:0000256" key="2">
    <source>
        <dbReference type="ARBA" id="ARBA00006178"/>
    </source>
</evidence>
<dbReference type="OMA" id="YGWLTSS"/>
<dbReference type="InParanoid" id="G0VIS5"/>
<evidence type="ECO:0000256" key="3">
    <source>
        <dbReference type="ARBA" id="ARBA00017306"/>
    </source>
</evidence>
<dbReference type="Pfam" id="PF05236">
    <property type="entry name" value="TAF4"/>
    <property type="match status" value="1"/>
</dbReference>
<reference key="2">
    <citation type="submission" date="2011-08" db="EMBL/GenBank/DDBJ databases">
        <title>Genome sequence of Naumovozyma castellii.</title>
        <authorList>
            <person name="Gordon J.L."/>
            <person name="Armisen D."/>
            <person name="Proux-Wera E."/>
            <person name="OhEigeartaigh S.S."/>
            <person name="Byrne K.P."/>
            <person name="Wolfe K.H."/>
        </authorList>
    </citation>
    <scope>NUCLEOTIDE SEQUENCE</scope>
    <source>
        <strain>Type strain:CBS 4309</strain>
    </source>
</reference>
<dbReference type="InterPro" id="IPR045144">
    <property type="entry name" value="TAF4"/>
</dbReference>
<protein>
    <recommendedName>
        <fullName evidence="3">Transcription initiation factor TFIID subunit 4</fullName>
    </recommendedName>
    <alternativeName>
        <fullName evidence="8">TBP-associated factor 4</fullName>
    </alternativeName>
</protein>
<evidence type="ECO:0000256" key="1">
    <source>
        <dbReference type="ARBA" id="ARBA00004123"/>
    </source>
</evidence>
<dbReference type="OrthoDB" id="21060at2759"/>
<dbReference type="EMBL" id="HE576759">
    <property type="protein sequence ID" value="CCC71402.1"/>
    <property type="molecule type" value="Genomic_DNA"/>
</dbReference>
<keyword evidence="12" id="KW-1185">Reference proteome</keyword>
<dbReference type="GO" id="GO:0061629">
    <property type="term" value="F:RNA polymerase II-specific DNA-binding transcription factor binding"/>
    <property type="evidence" value="ECO:0007669"/>
    <property type="project" value="EnsemblFungi"/>
</dbReference>
<dbReference type="AlphaFoldDB" id="G0VIS5"/>
<organism evidence="11 12">
    <name type="scientific">Naumovozyma castellii</name>
    <name type="common">Yeast</name>
    <name type="synonym">Saccharomyces castellii</name>
    <dbReference type="NCBI Taxonomy" id="27288"/>
    <lineage>
        <taxon>Eukaryota</taxon>
        <taxon>Fungi</taxon>
        <taxon>Dikarya</taxon>
        <taxon>Ascomycota</taxon>
        <taxon>Saccharomycotina</taxon>
        <taxon>Saccharomycetes</taxon>
        <taxon>Saccharomycetales</taxon>
        <taxon>Saccharomycetaceae</taxon>
        <taxon>Naumovozyma</taxon>
    </lineage>
</organism>
<keyword evidence="6" id="KW-0539">Nucleus</keyword>
<dbReference type="GO" id="GO:0016251">
    <property type="term" value="F:RNA polymerase II general transcription initiation factor activity"/>
    <property type="evidence" value="ECO:0007669"/>
    <property type="project" value="TreeGrafter"/>
</dbReference>
<dbReference type="STRING" id="1064592.G0VIS5"/>
<dbReference type="RefSeq" id="XP_003677751.1">
    <property type="nucleotide sequence ID" value="XM_003677703.1"/>
</dbReference>
<dbReference type="GO" id="GO:0005669">
    <property type="term" value="C:transcription factor TFIID complex"/>
    <property type="evidence" value="ECO:0007669"/>
    <property type="project" value="EnsemblFungi"/>
</dbReference>
<dbReference type="InterPro" id="IPR007900">
    <property type="entry name" value="TAF4_C"/>
</dbReference>
<evidence type="ECO:0000256" key="5">
    <source>
        <dbReference type="ARBA" id="ARBA00023163"/>
    </source>
</evidence>
<comment type="function">
    <text evidence="7">Functions as a component of the DNA-binding general transcription factor complex TFIID. Binding of TFIID to a promoter (with or without TATA element) is the initial step in pre-initiation complex (PIC) formation. TFIID plays a key role in the regulation of gene expression by RNA polymerase II through different activities such as transcription activator interaction, core promoter recognition and selectivity, TFIIA and TFIIB interaction, chromatin modification (histone acetylation by TAF1), facilitation of DNA opening and initiation of transcription.</text>
</comment>
<dbReference type="GO" id="GO:0003677">
    <property type="term" value="F:DNA binding"/>
    <property type="evidence" value="ECO:0007669"/>
    <property type="project" value="EnsemblFungi"/>
</dbReference>
<dbReference type="PANTHER" id="PTHR15138:SF14">
    <property type="entry name" value="TRANSCRIPTION INITIATION FACTOR TFIID SUBUNIT 4"/>
    <property type="match status" value="1"/>
</dbReference>
<comment type="subcellular location">
    <subcellularLocation>
        <location evidence="1">Nucleus</location>
    </subcellularLocation>
</comment>
<evidence type="ECO:0000256" key="8">
    <source>
        <dbReference type="ARBA" id="ARBA00031747"/>
    </source>
</evidence>
<feature type="compositionally biased region" description="Polar residues" evidence="9">
    <location>
        <begin position="43"/>
        <end position="53"/>
    </location>
</feature>
<gene>
    <name evidence="11" type="primary">NCAS0H00920</name>
    <name evidence="11" type="ordered locus">NCAS_0H00920</name>
</gene>
<feature type="compositionally biased region" description="Polar residues" evidence="9">
    <location>
        <begin position="63"/>
        <end position="88"/>
    </location>
</feature>
<accession>G0VIS5</accession>
<dbReference type="CDD" id="cd08045">
    <property type="entry name" value="HFD_TAF4"/>
    <property type="match status" value="1"/>
</dbReference>
<dbReference type="GO" id="GO:0003682">
    <property type="term" value="F:chromatin binding"/>
    <property type="evidence" value="ECO:0007669"/>
    <property type="project" value="EnsemblFungi"/>
</dbReference>
<dbReference type="Proteomes" id="UP000001640">
    <property type="component" value="Chromosome 8"/>
</dbReference>